<accession>A0A7V8NWF2</accession>
<evidence type="ECO:0000313" key="2">
    <source>
        <dbReference type="Proteomes" id="UP000567293"/>
    </source>
</evidence>
<comment type="caution">
    <text evidence="1">The sequence shown here is derived from an EMBL/GenBank/DDBJ whole genome shotgun (WGS) entry which is preliminary data.</text>
</comment>
<reference evidence="1" key="1">
    <citation type="submission" date="2020-06" db="EMBL/GenBank/DDBJ databases">
        <title>Legume-microbial interactions unlock mineral nutrients during tropical forest succession.</title>
        <authorList>
            <person name="Epihov D.Z."/>
        </authorList>
    </citation>
    <scope>NUCLEOTIDE SEQUENCE [LARGE SCALE GENOMIC DNA]</scope>
    <source>
        <strain evidence="1">Pan2503</strain>
    </source>
</reference>
<dbReference type="Proteomes" id="UP000567293">
    <property type="component" value="Unassembled WGS sequence"/>
</dbReference>
<dbReference type="EMBL" id="JACDQQ010002657">
    <property type="protein sequence ID" value="MBA0088749.1"/>
    <property type="molecule type" value="Genomic_DNA"/>
</dbReference>
<keyword evidence="2" id="KW-1185">Reference proteome</keyword>
<dbReference type="AlphaFoldDB" id="A0A7V8NWF2"/>
<sequence>NIHDEWVYNGAEIDSAKVLWARELDPQQNAKLLSYFKDRHVWLVEPDKDNTELIPYAPPPEQ</sequence>
<feature type="non-terminal residue" evidence="1">
    <location>
        <position position="1"/>
    </location>
</feature>
<evidence type="ECO:0000313" key="1">
    <source>
        <dbReference type="EMBL" id="MBA0088749.1"/>
    </source>
</evidence>
<protein>
    <submittedName>
        <fullName evidence="1">Uncharacterized protein</fullName>
    </submittedName>
</protein>
<organism evidence="1 2">
    <name type="scientific">Candidatus Acidiferrum panamense</name>
    <dbReference type="NCBI Taxonomy" id="2741543"/>
    <lineage>
        <taxon>Bacteria</taxon>
        <taxon>Pseudomonadati</taxon>
        <taxon>Acidobacteriota</taxon>
        <taxon>Terriglobia</taxon>
        <taxon>Candidatus Acidiferrales</taxon>
        <taxon>Candidatus Acidiferrum</taxon>
    </lineage>
</organism>
<gene>
    <name evidence="1" type="ORF">HRJ53_27480</name>
</gene>
<name>A0A7V8NWF2_9BACT</name>
<proteinExistence type="predicted"/>